<evidence type="ECO:0000256" key="2">
    <source>
        <dbReference type="SAM" id="MobiDB-lite"/>
    </source>
</evidence>
<dbReference type="Pfam" id="PF00078">
    <property type="entry name" value="RVT_1"/>
    <property type="match status" value="1"/>
</dbReference>
<reference evidence="5" key="1">
    <citation type="journal article" date="2019" name="Sci. Rep.">
        <title>Draft genome of Tanacetum cinerariifolium, the natural source of mosquito coil.</title>
        <authorList>
            <person name="Yamashiro T."/>
            <person name="Shiraishi A."/>
            <person name="Satake H."/>
            <person name="Nakayama K."/>
        </authorList>
    </citation>
    <scope>NUCLEOTIDE SEQUENCE</scope>
</reference>
<dbReference type="InterPro" id="IPR036397">
    <property type="entry name" value="RNaseH_sf"/>
</dbReference>
<evidence type="ECO:0000259" key="3">
    <source>
        <dbReference type="Pfam" id="PF00078"/>
    </source>
</evidence>
<dbReference type="GO" id="GO:0003676">
    <property type="term" value="F:nucleic acid binding"/>
    <property type="evidence" value="ECO:0007669"/>
    <property type="project" value="InterPro"/>
</dbReference>
<feature type="region of interest" description="Disordered" evidence="2">
    <location>
        <begin position="17"/>
        <end position="41"/>
    </location>
</feature>
<dbReference type="SUPFAM" id="SSF53098">
    <property type="entry name" value="Ribonuclease H-like"/>
    <property type="match status" value="1"/>
</dbReference>
<dbReference type="PANTHER" id="PTHR45835">
    <property type="entry name" value="YALI0A06105P"/>
    <property type="match status" value="1"/>
</dbReference>
<name>A0A6L2LEB4_TANCI</name>
<feature type="compositionally biased region" description="Basic residues" evidence="2">
    <location>
        <begin position="63"/>
        <end position="75"/>
    </location>
</feature>
<dbReference type="AlphaFoldDB" id="A0A6L2LEB4"/>
<feature type="compositionally biased region" description="Basic and acidic residues" evidence="2">
    <location>
        <begin position="76"/>
        <end position="92"/>
    </location>
</feature>
<dbReference type="Pfam" id="PF24626">
    <property type="entry name" value="SH3_Tf2-1"/>
    <property type="match status" value="1"/>
</dbReference>
<dbReference type="Gene3D" id="3.30.420.10">
    <property type="entry name" value="Ribonuclease H-like superfamily/Ribonuclease H"/>
    <property type="match status" value="2"/>
</dbReference>
<dbReference type="SUPFAM" id="SSF56672">
    <property type="entry name" value="DNA/RNA polymerases"/>
    <property type="match status" value="2"/>
</dbReference>
<dbReference type="Gene3D" id="3.30.70.270">
    <property type="match status" value="1"/>
</dbReference>
<evidence type="ECO:0000259" key="4">
    <source>
        <dbReference type="Pfam" id="PF24626"/>
    </source>
</evidence>
<keyword evidence="1" id="KW-0175">Coiled coil</keyword>
<dbReference type="PANTHER" id="PTHR45835:SF99">
    <property type="entry name" value="CHROMO DOMAIN-CONTAINING PROTEIN-RELATED"/>
    <property type="match status" value="1"/>
</dbReference>
<feature type="coiled-coil region" evidence="1">
    <location>
        <begin position="167"/>
        <end position="194"/>
    </location>
</feature>
<evidence type="ECO:0000313" key="5">
    <source>
        <dbReference type="EMBL" id="GEU59237.1"/>
    </source>
</evidence>
<feature type="region of interest" description="Disordered" evidence="2">
    <location>
        <begin position="63"/>
        <end position="138"/>
    </location>
</feature>
<dbReference type="InterPro" id="IPR043128">
    <property type="entry name" value="Rev_trsase/Diguanyl_cyclase"/>
</dbReference>
<accession>A0A6L2LEB4</accession>
<protein>
    <submittedName>
        <fullName evidence="5">Retrotransposon protein, putative, Ty3-gypsy subclass</fullName>
    </submittedName>
</protein>
<organism evidence="5">
    <name type="scientific">Tanacetum cinerariifolium</name>
    <name type="common">Dalmatian daisy</name>
    <name type="synonym">Chrysanthemum cinerariifolium</name>
    <dbReference type="NCBI Taxonomy" id="118510"/>
    <lineage>
        <taxon>Eukaryota</taxon>
        <taxon>Viridiplantae</taxon>
        <taxon>Streptophyta</taxon>
        <taxon>Embryophyta</taxon>
        <taxon>Tracheophyta</taxon>
        <taxon>Spermatophyta</taxon>
        <taxon>Magnoliopsida</taxon>
        <taxon>eudicotyledons</taxon>
        <taxon>Gunneridae</taxon>
        <taxon>Pentapetalae</taxon>
        <taxon>asterids</taxon>
        <taxon>campanulids</taxon>
        <taxon>Asterales</taxon>
        <taxon>Asteraceae</taxon>
        <taxon>Asteroideae</taxon>
        <taxon>Anthemideae</taxon>
        <taxon>Anthemidinae</taxon>
        <taxon>Tanacetum</taxon>
    </lineage>
</organism>
<feature type="region of interest" description="Disordered" evidence="2">
    <location>
        <begin position="658"/>
        <end position="683"/>
    </location>
</feature>
<feature type="compositionally biased region" description="Basic and acidic residues" evidence="2">
    <location>
        <begin position="660"/>
        <end position="671"/>
    </location>
</feature>
<dbReference type="InterPro" id="IPR000477">
    <property type="entry name" value="RT_dom"/>
</dbReference>
<feature type="compositionally biased region" description="Basic residues" evidence="2">
    <location>
        <begin position="542"/>
        <end position="568"/>
    </location>
</feature>
<dbReference type="InterPro" id="IPR043502">
    <property type="entry name" value="DNA/RNA_pol_sf"/>
</dbReference>
<feature type="domain" description="Reverse transcriptase" evidence="3">
    <location>
        <begin position="348"/>
        <end position="423"/>
    </location>
</feature>
<comment type="caution">
    <text evidence="5">The sequence shown here is derived from an EMBL/GenBank/DDBJ whole genome shotgun (WGS) entry which is preliminary data.</text>
</comment>
<evidence type="ECO:0000256" key="1">
    <source>
        <dbReference type="SAM" id="Coils"/>
    </source>
</evidence>
<feature type="domain" description="Tf2-1-like SH3-like" evidence="4">
    <location>
        <begin position="1129"/>
        <end position="1183"/>
    </location>
</feature>
<feature type="region of interest" description="Disordered" evidence="2">
    <location>
        <begin position="538"/>
        <end position="570"/>
    </location>
</feature>
<dbReference type="CDD" id="cd01647">
    <property type="entry name" value="RT_LTR"/>
    <property type="match status" value="1"/>
</dbReference>
<gene>
    <name evidence="5" type="ORF">Tci_031215</name>
</gene>
<sequence>MIIKKDSEIVKAKGERKSLALKTKKESSDGESSTSGREDEEYAMTVRDFKKFFKIRGMFVRRPRNDKKTFQRSRHDKNGKSDRKCFRRRDPNHLIGECPKPPKDKNQRAFVGDSWSNSGEEDDEKAKDETCSESSYFSDENSSIDDIILDSKYNKLCKMSLKIITKNKHLKAIRNSLENEISELKEKLSKLEGNKRVDLECTTCKTLKIDNKKLKKEALNLTQFQKSARFLNEMLSIQKPFKDKSELIIVTIKPMPVSQAENPPLSLENVYSIVLLPVKETNNARNVIQVYRRRKTGTRGNGAFIREFKTTNELLLKERNNSLSKLEFKVYVLSKAINNAQLSNYEVKGFFQIPIAAEDQEKTTFTCPYETFAYRRMPFGLCNALVTFQRCMTAIFHDMVEDFIKVFMDDFSIFDNSFVQFLNNFDKMLAEDEITDKFPDEHLMILKAKLNDEEPSDGYAYSVLFKVIDWDLIGLKRYKDPETGLSIKRTNRKCRIPIDLYLCRVEENLIMRKSKGKWIMKKEMRMILKDGTISEFPGYTSSKKKRKKMWKRRKRKSRKRKDRMRHQKWGQTPRLQVMQHLKMKWSQILSPQQGVNPSVRRWKILVRVRAYHAGYTDRFHKLAKLLPHLVTPESKHIESAILKSMILTDEAVHCGTLTRSSEKRKEVEETSKQGGSWKDNKKEKVGKGFVATAPPRNENVGSYPKFAKCSAYHPERNRLALEGNRNTRNNRNQARGMAFNVNAVDALQDLNVMTCTFSLNGHFAMKKDDIMYHEKVVRIPLEGGEILQVQGECTLGETKTLTSMKADEPKLSDILIVRVFADVFPKDLSGLPPQRQVEFHIDLVFGATPVAKSPYRLAPSEMQELSEQLQELQDKGFIRPSHFQTKQDHEVHFKLVLELLMKEMLYAKLSKREFWLQEVHFLSQVVNHNGIYVDPGGVRTMIIDETYKTSKCLTCSKVKAEHQRPSGLLQQLEIPEWKWDNIIMDFITKLPRSTSGHDTIWVVVDRLTKLAYFLATRKDYSMERLSRLYIDEIVAWHRVPTNGQSERTIQTLEDMLRACVIDFGGSWDVRLPLAKFSYNDSYHSSIRCAPFEALYGRKYRSPVLWAEIRESRLIGPEFVQEMTDKVSPWKGVIRFGKKGKLALRYVGPFAILKRIRPVAHRLRLPKELSSVHDTFHVSNLKKYLADANLHVPLDEIKINKTLNFVTKPTEMMDREVRSLKHSKILIVKVH</sequence>
<dbReference type="Gene3D" id="3.10.10.10">
    <property type="entry name" value="HIV Type 1 Reverse Transcriptase, subunit A, domain 1"/>
    <property type="match status" value="2"/>
</dbReference>
<dbReference type="InterPro" id="IPR012337">
    <property type="entry name" value="RNaseH-like_sf"/>
</dbReference>
<dbReference type="EMBL" id="BKCJ010004137">
    <property type="protein sequence ID" value="GEU59237.1"/>
    <property type="molecule type" value="Genomic_DNA"/>
</dbReference>
<feature type="compositionally biased region" description="Basic and acidic residues" evidence="2">
    <location>
        <begin position="17"/>
        <end position="28"/>
    </location>
</feature>
<proteinExistence type="predicted"/>
<dbReference type="InterPro" id="IPR056924">
    <property type="entry name" value="SH3_Tf2-1"/>
</dbReference>